<gene>
    <name evidence="1" type="ORF">ANACOL_03950</name>
</gene>
<evidence type="ECO:0000313" key="1">
    <source>
        <dbReference type="EMBL" id="EDS09180.1"/>
    </source>
</evidence>
<proteinExistence type="predicted"/>
<evidence type="ECO:0000313" key="2">
    <source>
        <dbReference type="Proteomes" id="UP000003803"/>
    </source>
</evidence>
<organism evidence="1 2">
    <name type="scientific">Anaerotruncus colihominis DSM 17241</name>
    <dbReference type="NCBI Taxonomy" id="445972"/>
    <lineage>
        <taxon>Bacteria</taxon>
        <taxon>Bacillati</taxon>
        <taxon>Bacillota</taxon>
        <taxon>Clostridia</taxon>
        <taxon>Eubacteriales</taxon>
        <taxon>Oscillospiraceae</taxon>
        <taxon>Anaerotruncus</taxon>
    </lineage>
</organism>
<reference evidence="1" key="2">
    <citation type="submission" date="2013-09" db="EMBL/GenBank/DDBJ databases">
        <title>Draft genome sequence of Anaerotruncus colihominis(DSM 17241).</title>
        <authorList>
            <person name="Sudarsanam P."/>
            <person name="Ley R."/>
            <person name="Guruge J."/>
            <person name="Turnbaugh P.J."/>
            <person name="Mahowald M."/>
            <person name="Liep D."/>
            <person name="Gordon J."/>
        </authorList>
    </citation>
    <scope>NUCLEOTIDE SEQUENCE</scope>
    <source>
        <strain evidence="1">DSM 17241</strain>
    </source>
</reference>
<accession>B0PGT2</accession>
<dbReference type="AlphaFoldDB" id="B0PGT2"/>
<comment type="caution">
    <text evidence="1">The sequence shown here is derived from an EMBL/GenBank/DDBJ whole genome shotgun (WGS) entry which is preliminary data.</text>
</comment>
<sequence>MYCNTFYITWAEKNWMDTIKHPFWLLKIPIDEFMILPYLLK</sequence>
<dbReference type="HOGENOM" id="CLU_3264829_0_0_9"/>
<dbReference type="EMBL" id="ABGD02000030">
    <property type="protein sequence ID" value="EDS09180.1"/>
    <property type="molecule type" value="Genomic_DNA"/>
</dbReference>
<reference evidence="1" key="1">
    <citation type="submission" date="2007-11" db="EMBL/GenBank/DDBJ databases">
        <authorList>
            <person name="Fulton L."/>
            <person name="Clifton S."/>
            <person name="Fulton B."/>
            <person name="Xu J."/>
            <person name="Minx P."/>
            <person name="Pepin K.H."/>
            <person name="Johnson M."/>
            <person name="Thiruvilangam P."/>
            <person name="Bhonagiri V."/>
            <person name="Nash W.E."/>
            <person name="Mardis E.R."/>
            <person name="Wilson R.K."/>
        </authorList>
    </citation>
    <scope>NUCLEOTIDE SEQUENCE [LARGE SCALE GENOMIC DNA]</scope>
    <source>
        <strain evidence="1">DSM 17241</strain>
    </source>
</reference>
<protein>
    <submittedName>
        <fullName evidence="1">Uncharacterized protein</fullName>
    </submittedName>
</protein>
<dbReference type="Proteomes" id="UP000003803">
    <property type="component" value="Unassembled WGS sequence"/>
</dbReference>
<name>B0PGT2_9FIRM</name>
<keyword evidence="2" id="KW-1185">Reference proteome</keyword>